<dbReference type="InterPro" id="IPR000719">
    <property type="entry name" value="Prot_kinase_dom"/>
</dbReference>
<protein>
    <submittedName>
        <fullName evidence="2">Kinase-like domain-containing protein</fullName>
    </submittedName>
</protein>
<reference evidence="2" key="1">
    <citation type="submission" date="2023-03" db="EMBL/GenBank/DDBJ databases">
        <title>Massive genome expansion in bonnet fungi (Mycena s.s.) driven by repeated elements and novel gene families across ecological guilds.</title>
        <authorList>
            <consortium name="Lawrence Berkeley National Laboratory"/>
            <person name="Harder C.B."/>
            <person name="Miyauchi S."/>
            <person name="Viragh M."/>
            <person name="Kuo A."/>
            <person name="Thoen E."/>
            <person name="Andreopoulos B."/>
            <person name="Lu D."/>
            <person name="Skrede I."/>
            <person name="Drula E."/>
            <person name="Henrissat B."/>
            <person name="Morin E."/>
            <person name="Kohler A."/>
            <person name="Barry K."/>
            <person name="LaButti K."/>
            <person name="Morin E."/>
            <person name="Salamov A."/>
            <person name="Lipzen A."/>
            <person name="Mereny Z."/>
            <person name="Hegedus B."/>
            <person name="Baldrian P."/>
            <person name="Stursova M."/>
            <person name="Weitz H."/>
            <person name="Taylor A."/>
            <person name="Grigoriev I.V."/>
            <person name="Nagy L.G."/>
            <person name="Martin F."/>
            <person name="Kauserud H."/>
        </authorList>
    </citation>
    <scope>NUCLEOTIDE SEQUENCE</scope>
    <source>
        <strain evidence="2">CBHHK182m</strain>
    </source>
</reference>
<dbReference type="Gene3D" id="1.10.510.10">
    <property type="entry name" value="Transferase(Phosphotransferase) domain 1"/>
    <property type="match status" value="1"/>
</dbReference>
<dbReference type="PANTHER" id="PTHR23257">
    <property type="entry name" value="SERINE-THREONINE PROTEIN KINASE"/>
    <property type="match status" value="1"/>
</dbReference>
<dbReference type="GO" id="GO:0005737">
    <property type="term" value="C:cytoplasm"/>
    <property type="evidence" value="ECO:0007669"/>
    <property type="project" value="TreeGrafter"/>
</dbReference>
<dbReference type="InterPro" id="IPR050167">
    <property type="entry name" value="Ser_Thr_protein_kinase"/>
</dbReference>
<keyword evidence="2" id="KW-0808">Transferase</keyword>
<dbReference type="PANTHER" id="PTHR23257:SF963">
    <property type="entry name" value="AT08303P"/>
    <property type="match status" value="1"/>
</dbReference>
<sequence>MILSDDGLGQPDFKRLEREAELWVQLQHPNLVPFIEVSHDISRWPCLISPLYECHVGAFLKDNEGADRKAIILCLASGLEYLHSNNIIHGDLKVSNVLVDRDGNAYIGDFGISKILNRRGYTTRSVGTTPYMAPELLYIVDSGVQQLHPSTTKASDIYSFGLLALEILTSEPPKGRPVRPFITMQTLPELQPNQADYPKVAAGTWSVLDQCFALNPAARPTISTLRIQLYSAFYYAA</sequence>
<dbReference type="SMART" id="SM00220">
    <property type="entry name" value="S_TKc"/>
    <property type="match status" value="1"/>
</dbReference>
<dbReference type="GO" id="GO:0005524">
    <property type="term" value="F:ATP binding"/>
    <property type="evidence" value="ECO:0007669"/>
    <property type="project" value="InterPro"/>
</dbReference>
<dbReference type="InterPro" id="IPR011009">
    <property type="entry name" value="Kinase-like_dom_sf"/>
</dbReference>
<dbReference type="GO" id="GO:0007165">
    <property type="term" value="P:signal transduction"/>
    <property type="evidence" value="ECO:0007669"/>
    <property type="project" value="TreeGrafter"/>
</dbReference>
<dbReference type="Proteomes" id="UP001215598">
    <property type="component" value="Unassembled WGS sequence"/>
</dbReference>
<dbReference type="SUPFAM" id="SSF56112">
    <property type="entry name" value="Protein kinase-like (PK-like)"/>
    <property type="match status" value="1"/>
</dbReference>
<dbReference type="AlphaFoldDB" id="A0AAD7NSK1"/>
<dbReference type="InterPro" id="IPR008271">
    <property type="entry name" value="Ser/Thr_kinase_AS"/>
</dbReference>
<dbReference type="EMBL" id="JARKIB010000013">
    <property type="protein sequence ID" value="KAJ7773168.1"/>
    <property type="molecule type" value="Genomic_DNA"/>
</dbReference>
<dbReference type="PROSITE" id="PS00108">
    <property type="entry name" value="PROTEIN_KINASE_ST"/>
    <property type="match status" value="1"/>
</dbReference>
<accession>A0AAD7NSK1</accession>
<dbReference type="Pfam" id="PF00069">
    <property type="entry name" value="Pkinase"/>
    <property type="match status" value="1"/>
</dbReference>
<comment type="caution">
    <text evidence="2">The sequence shown here is derived from an EMBL/GenBank/DDBJ whole genome shotgun (WGS) entry which is preliminary data.</text>
</comment>
<evidence type="ECO:0000313" key="3">
    <source>
        <dbReference type="Proteomes" id="UP001215598"/>
    </source>
</evidence>
<evidence type="ECO:0000259" key="1">
    <source>
        <dbReference type="PROSITE" id="PS50011"/>
    </source>
</evidence>
<dbReference type="GO" id="GO:0004672">
    <property type="term" value="F:protein kinase activity"/>
    <property type="evidence" value="ECO:0007669"/>
    <property type="project" value="InterPro"/>
</dbReference>
<keyword evidence="3" id="KW-1185">Reference proteome</keyword>
<evidence type="ECO:0000313" key="2">
    <source>
        <dbReference type="EMBL" id="KAJ7773168.1"/>
    </source>
</evidence>
<gene>
    <name evidence="2" type="ORF">B0H16DRAFT_1511346</name>
</gene>
<dbReference type="CDD" id="cd14014">
    <property type="entry name" value="STKc_PknB_like"/>
    <property type="match status" value="1"/>
</dbReference>
<organism evidence="2 3">
    <name type="scientific">Mycena metata</name>
    <dbReference type="NCBI Taxonomy" id="1033252"/>
    <lineage>
        <taxon>Eukaryota</taxon>
        <taxon>Fungi</taxon>
        <taxon>Dikarya</taxon>
        <taxon>Basidiomycota</taxon>
        <taxon>Agaricomycotina</taxon>
        <taxon>Agaricomycetes</taxon>
        <taxon>Agaricomycetidae</taxon>
        <taxon>Agaricales</taxon>
        <taxon>Marasmiineae</taxon>
        <taxon>Mycenaceae</taxon>
        <taxon>Mycena</taxon>
    </lineage>
</organism>
<dbReference type="PROSITE" id="PS50011">
    <property type="entry name" value="PROTEIN_KINASE_DOM"/>
    <property type="match status" value="1"/>
</dbReference>
<feature type="domain" description="Protein kinase" evidence="1">
    <location>
        <begin position="1"/>
        <end position="234"/>
    </location>
</feature>
<name>A0AAD7NSK1_9AGAR</name>
<keyword evidence="2" id="KW-0418">Kinase</keyword>
<proteinExistence type="predicted"/>